<evidence type="ECO:0000313" key="2">
    <source>
        <dbReference type="EMBL" id="NEK86767.1"/>
    </source>
</evidence>
<keyword evidence="1" id="KW-0812">Transmembrane</keyword>
<dbReference type="AlphaFoldDB" id="A0A6L9W3Z6"/>
<evidence type="ECO:0000313" key="3">
    <source>
        <dbReference type="Proteomes" id="UP000479241"/>
    </source>
</evidence>
<organism evidence="2 3">
    <name type="scientific">Blastococcus saxobsidens</name>
    <dbReference type="NCBI Taxonomy" id="138336"/>
    <lineage>
        <taxon>Bacteria</taxon>
        <taxon>Bacillati</taxon>
        <taxon>Actinomycetota</taxon>
        <taxon>Actinomycetes</taxon>
        <taxon>Geodermatophilales</taxon>
        <taxon>Geodermatophilaceae</taxon>
        <taxon>Blastococcus</taxon>
    </lineage>
</organism>
<comment type="caution">
    <text evidence="2">The sequence shown here is derived from an EMBL/GenBank/DDBJ whole genome shotgun (WGS) entry which is preliminary data.</text>
</comment>
<gene>
    <name evidence="2" type="ORF">GCU60_13535</name>
</gene>
<feature type="transmembrane region" description="Helical" evidence="1">
    <location>
        <begin position="169"/>
        <end position="191"/>
    </location>
</feature>
<name>A0A6L9W3Z6_9ACTN</name>
<keyword evidence="1" id="KW-1133">Transmembrane helix</keyword>
<feature type="transmembrane region" description="Helical" evidence="1">
    <location>
        <begin position="131"/>
        <end position="157"/>
    </location>
</feature>
<evidence type="ECO:0000256" key="1">
    <source>
        <dbReference type="SAM" id="Phobius"/>
    </source>
</evidence>
<protein>
    <submittedName>
        <fullName evidence="2">DUF2975 domain-containing protein</fullName>
    </submittedName>
</protein>
<feature type="transmembrane region" description="Helical" evidence="1">
    <location>
        <begin position="94"/>
        <end position="111"/>
    </location>
</feature>
<proteinExistence type="predicted"/>
<feature type="transmembrane region" description="Helical" evidence="1">
    <location>
        <begin position="12"/>
        <end position="33"/>
    </location>
</feature>
<dbReference type="EMBL" id="JAAGWG010000019">
    <property type="protein sequence ID" value="NEK86767.1"/>
    <property type="molecule type" value="Genomic_DNA"/>
</dbReference>
<keyword evidence="1" id="KW-0472">Membrane</keyword>
<dbReference type="Proteomes" id="UP000479241">
    <property type="component" value="Unassembled WGS sequence"/>
</dbReference>
<accession>A0A6L9W3Z6</accession>
<sequence>MTTSRPFLGRTGTNLGAAVLFVVAGVAALVAVVQPINQLTQPGGSVVVTPSDLTGDRAFDLPGLPEGVVLTAADPDALLTAFELPAGLRALTELPASLGAIAVAVGAWLLARTLWAIHDGHPFDRRNPGRLAGLAAAVVLGGLVVPLAEGLVATAVLEHLDLAGPDSPLVLLSTSLPLTPIGLAFALLAAAEAFRRGRALEDEIEGTV</sequence>
<dbReference type="RefSeq" id="WP_163206063.1">
    <property type="nucleotide sequence ID" value="NZ_JAAGWG010000019.1"/>
</dbReference>
<reference evidence="2 3" key="1">
    <citation type="submission" date="2019-12" db="EMBL/GenBank/DDBJ databases">
        <title>the WGS of Blastococcus saxobsidens 67B17.</title>
        <authorList>
            <person name="Jiang Z."/>
        </authorList>
    </citation>
    <scope>NUCLEOTIDE SEQUENCE [LARGE SCALE GENOMIC DNA]</scope>
    <source>
        <strain evidence="2 3">67B17</strain>
    </source>
</reference>